<dbReference type="Pfam" id="PF06082">
    <property type="entry name" value="YjbH"/>
    <property type="match status" value="1"/>
</dbReference>
<dbReference type="EMBL" id="JAKJSC010000001">
    <property type="protein sequence ID" value="MDE5417545.1"/>
    <property type="molecule type" value="Genomic_DNA"/>
</dbReference>
<feature type="chain" id="PRO_5047334283" evidence="1">
    <location>
        <begin position="23"/>
        <end position="403"/>
    </location>
</feature>
<evidence type="ECO:0000313" key="3">
    <source>
        <dbReference type="Proteomes" id="UP001528920"/>
    </source>
</evidence>
<comment type="caution">
    <text evidence="2">The sequence shown here is derived from an EMBL/GenBank/DDBJ whole genome shotgun (WGS) entry which is preliminary data.</text>
</comment>
<protein>
    <submittedName>
        <fullName evidence="2">YjbH domain-containing protein</fullName>
    </submittedName>
</protein>
<keyword evidence="1" id="KW-0732">Signal</keyword>
<sequence length="403" mass="46434">MKHLIKLFLISLCLLTNFQVNAQGNLDDLSEKLCVIGFENVKVLAIDHQVLVSLENNVYSWDVEAISIALDCIAANVTENNNLTLYVLNHAIPQVQLQVSARNWEAFRKGELPKSKMKTVLHIESKIDSNYQLLEEQLFWNPNTNKVDLVIYPQMYLQNTGFHQIYETQINLNPVVEVDLWKGMQFTGQVIVPLVNDYGKEGDEVRPGFVTLNQNLRFGESYFGKLSVGNFNTNRYGAHASVFRPVLKNRVEVEANIGLTGASHFYQGRWMNEDINEFNWFVKSRYFHHEYGLELALSYGKYIYGDKGIRADVIRHFGRVSISFFAIYTGGESNGGFNFTIPLPTKKRKRKRSFRVMPANYFDWEYDAGTEFVKGQLYETKPNANRTEDIYNPIYLKSQLLTL</sequence>
<dbReference type="InterPro" id="IPR010344">
    <property type="entry name" value="YbjH"/>
</dbReference>
<evidence type="ECO:0000313" key="2">
    <source>
        <dbReference type="EMBL" id="MDE5417545.1"/>
    </source>
</evidence>
<dbReference type="Proteomes" id="UP001528920">
    <property type="component" value="Unassembled WGS sequence"/>
</dbReference>
<dbReference type="RefSeq" id="WP_275108885.1">
    <property type="nucleotide sequence ID" value="NZ_JAKJSC010000001.1"/>
</dbReference>
<proteinExistence type="predicted"/>
<organism evidence="2 3">
    <name type="scientific">Paralabilibaculum antarcticum</name>
    <dbReference type="NCBI Taxonomy" id="2912572"/>
    <lineage>
        <taxon>Bacteria</taxon>
        <taxon>Pseudomonadati</taxon>
        <taxon>Bacteroidota</taxon>
        <taxon>Bacteroidia</taxon>
        <taxon>Marinilabiliales</taxon>
        <taxon>Marinifilaceae</taxon>
        <taxon>Paralabilibaculum</taxon>
    </lineage>
</organism>
<reference evidence="2 3" key="1">
    <citation type="submission" date="2022-01" db="EMBL/GenBank/DDBJ databases">
        <title>Labilibaculum sp. nov, a marine bacterium isolated from Antarctica.</title>
        <authorList>
            <person name="Dai W."/>
        </authorList>
    </citation>
    <scope>NUCLEOTIDE SEQUENCE [LARGE SCALE GENOMIC DNA]</scope>
    <source>
        <strain evidence="2 3">DW002</strain>
    </source>
</reference>
<gene>
    <name evidence="2" type="ORF">L3049_05940</name>
</gene>
<accession>A0ABT5VQ43</accession>
<feature type="signal peptide" evidence="1">
    <location>
        <begin position="1"/>
        <end position="22"/>
    </location>
</feature>
<evidence type="ECO:0000256" key="1">
    <source>
        <dbReference type="SAM" id="SignalP"/>
    </source>
</evidence>
<keyword evidence="3" id="KW-1185">Reference proteome</keyword>
<name>A0ABT5VQ43_9BACT</name>